<gene>
    <name evidence="4" type="ORF">PN36_28200</name>
</gene>
<evidence type="ECO:0000313" key="4">
    <source>
        <dbReference type="EMBL" id="KHD09277.1"/>
    </source>
</evidence>
<evidence type="ECO:0000313" key="5">
    <source>
        <dbReference type="Proteomes" id="UP000030428"/>
    </source>
</evidence>
<dbReference type="InterPro" id="IPR011990">
    <property type="entry name" value="TPR-like_helical_dom_sf"/>
</dbReference>
<sequence length="120" mass="13912">MFTRHALTQLIVCLTPLLNPVMAYQDCHRASLLTNQALDLPDERQYYPQQKWILNQAIELCPNHPEAHNNLGYIFQEEQNYTQAIEHYQQAIQAQPNYSNAWYSLGEVYMTNNGGKILSV</sequence>
<dbReference type="AlphaFoldDB" id="A0A0A6PG35"/>
<protein>
    <submittedName>
        <fullName evidence="4">Uncharacterized protein</fullName>
    </submittedName>
</protein>
<keyword evidence="2 3" id="KW-0802">TPR repeat</keyword>
<accession>A0A0A6PG35</accession>
<reference evidence="4 5" key="1">
    <citation type="journal article" date="2016" name="Front. Microbiol.">
        <title>Single-Cell (Meta-)Genomics of a Dimorphic Candidatus Thiomargarita nelsonii Reveals Genomic Plasticity.</title>
        <authorList>
            <person name="Flood B.E."/>
            <person name="Fliss P."/>
            <person name="Jones D.S."/>
            <person name="Dick G.J."/>
            <person name="Jain S."/>
            <person name="Kaster A.K."/>
            <person name="Winkel M."/>
            <person name="Mussmann M."/>
            <person name="Bailey J."/>
        </authorList>
    </citation>
    <scope>NUCLEOTIDE SEQUENCE [LARGE SCALE GENOMIC DNA]</scope>
    <source>
        <strain evidence="4">Hydrate Ridge</strain>
    </source>
</reference>
<dbReference type="PROSITE" id="PS50005">
    <property type="entry name" value="TPR"/>
    <property type="match status" value="1"/>
</dbReference>
<feature type="repeat" description="TPR" evidence="3">
    <location>
        <begin position="65"/>
        <end position="98"/>
    </location>
</feature>
<evidence type="ECO:0000256" key="1">
    <source>
        <dbReference type="ARBA" id="ARBA00022737"/>
    </source>
</evidence>
<keyword evidence="5" id="KW-1185">Reference proteome</keyword>
<dbReference type="PANTHER" id="PTHR44858">
    <property type="entry name" value="TETRATRICOPEPTIDE REPEAT PROTEIN 6"/>
    <property type="match status" value="1"/>
</dbReference>
<keyword evidence="1" id="KW-0677">Repeat</keyword>
<dbReference type="InterPro" id="IPR019734">
    <property type="entry name" value="TPR_rpt"/>
</dbReference>
<dbReference type="SUPFAM" id="SSF48452">
    <property type="entry name" value="TPR-like"/>
    <property type="match status" value="1"/>
</dbReference>
<dbReference type="Gene3D" id="1.25.40.10">
    <property type="entry name" value="Tetratricopeptide repeat domain"/>
    <property type="match status" value="1"/>
</dbReference>
<dbReference type="Proteomes" id="UP000030428">
    <property type="component" value="Unassembled WGS sequence"/>
</dbReference>
<dbReference type="PROSITE" id="PS50293">
    <property type="entry name" value="TPR_REGION"/>
    <property type="match status" value="1"/>
</dbReference>
<name>A0A0A6PG35_9GAMM</name>
<comment type="caution">
    <text evidence="4">The sequence shown here is derived from an EMBL/GenBank/DDBJ whole genome shotgun (WGS) entry which is preliminary data.</text>
</comment>
<dbReference type="InterPro" id="IPR050498">
    <property type="entry name" value="Ycf3"/>
</dbReference>
<dbReference type="Pfam" id="PF13414">
    <property type="entry name" value="TPR_11"/>
    <property type="match status" value="1"/>
</dbReference>
<organism evidence="4 5">
    <name type="scientific">Candidatus Thiomargarita nelsonii</name>
    <dbReference type="NCBI Taxonomy" id="1003181"/>
    <lineage>
        <taxon>Bacteria</taxon>
        <taxon>Pseudomonadati</taxon>
        <taxon>Pseudomonadota</taxon>
        <taxon>Gammaproteobacteria</taxon>
        <taxon>Thiotrichales</taxon>
        <taxon>Thiotrichaceae</taxon>
        <taxon>Thiomargarita</taxon>
    </lineage>
</organism>
<evidence type="ECO:0000256" key="3">
    <source>
        <dbReference type="PROSITE-ProRule" id="PRU00339"/>
    </source>
</evidence>
<evidence type="ECO:0000256" key="2">
    <source>
        <dbReference type="ARBA" id="ARBA00022803"/>
    </source>
</evidence>
<dbReference type="SMART" id="SM00028">
    <property type="entry name" value="TPR"/>
    <property type="match status" value="1"/>
</dbReference>
<proteinExistence type="predicted"/>
<dbReference type="PANTHER" id="PTHR44858:SF1">
    <property type="entry name" value="UDP-N-ACETYLGLUCOSAMINE--PEPTIDE N-ACETYLGLUCOSAMINYLTRANSFERASE SPINDLY-RELATED"/>
    <property type="match status" value="1"/>
</dbReference>
<dbReference type="EMBL" id="JSZA02000180">
    <property type="protein sequence ID" value="KHD09277.1"/>
    <property type="molecule type" value="Genomic_DNA"/>
</dbReference>